<keyword evidence="10" id="KW-1185">Reference proteome</keyword>
<protein>
    <submittedName>
        <fullName evidence="9">Cytochrome c</fullName>
    </submittedName>
</protein>
<dbReference type="PROSITE" id="PS51007">
    <property type="entry name" value="CYTC"/>
    <property type="match status" value="1"/>
</dbReference>
<evidence type="ECO:0000256" key="2">
    <source>
        <dbReference type="ARBA" id="ARBA00022617"/>
    </source>
</evidence>
<dbReference type="GO" id="GO:0020037">
    <property type="term" value="F:heme binding"/>
    <property type="evidence" value="ECO:0007669"/>
    <property type="project" value="InterPro"/>
</dbReference>
<dbReference type="PRINTS" id="PR00606">
    <property type="entry name" value="CYTCHROMECID"/>
</dbReference>
<feature type="signal peptide" evidence="7">
    <location>
        <begin position="1"/>
        <end position="20"/>
    </location>
</feature>
<feature type="binding site" description="covalent" evidence="6">
    <location>
        <position position="36"/>
    </location>
    <ligand>
        <name>heme c</name>
        <dbReference type="ChEBI" id="CHEBI:61717"/>
    </ligand>
</feature>
<evidence type="ECO:0000256" key="7">
    <source>
        <dbReference type="SAM" id="SignalP"/>
    </source>
</evidence>
<name>A0A841EWX1_9BACT</name>
<feature type="chain" id="PRO_5032787402" evidence="7">
    <location>
        <begin position="21"/>
        <end position="113"/>
    </location>
</feature>
<dbReference type="GO" id="GO:0009055">
    <property type="term" value="F:electron transfer activity"/>
    <property type="evidence" value="ECO:0007669"/>
    <property type="project" value="InterPro"/>
</dbReference>
<evidence type="ECO:0000256" key="3">
    <source>
        <dbReference type="ARBA" id="ARBA00022723"/>
    </source>
</evidence>
<feature type="binding site" description="covalent" evidence="6">
    <location>
        <position position="82"/>
    </location>
    <ligand>
        <name>heme c</name>
        <dbReference type="ChEBI" id="CHEBI:61717"/>
    </ligand>
</feature>
<keyword evidence="4" id="KW-0249">Electron transport</keyword>
<comment type="PTM">
    <text evidence="6">Binds 1 heme c group covalently per subunit.</text>
</comment>
<dbReference type="SUPFAM" id="SSF46626">
    <property type="entry name" value="Cytochrome c"/>
    <property type="match status" value="1"/>
</dbReference>
<dbReference type="GO" id="GO:0005506">
    <property type="term" value="F:iron ion binding"/>
    <property type="evidence" value="ECO:0007669"/>
    <property type="project" value="InterPro"/>
</dbReference>
<dbReference type="InterPro" id="IPR036909">
    <property type="entry name" value="Cyt_c-like_dom_sf"/>
</dbReference>
<evidence type="ECO:0000256" key="6">
    <source>
        <dbReference type="PIRSR" id="PIRSR602324-1"/>
    </source>
</evidence>
<dbReference type="EMBL" id="JACHKT010000036">
    <property type="protein sequence ID" value="MBB6005108.1"/>
    <property type="molecule type" value="Genomic_DNA"/>
</dbReference>
<dbReference type="Proteomes" id="UP000524404">
    <property type="component" value="Unassembled WGS sequence"/>
</dbReference>
<evidence type="ECO:0000256" key="4">
    <source>
        <dbReference type="ARBA" id="ARBA00022982"/>
    </source>
</evidence>
<dbReference type="AlphaFoldDB" id="A0A841EWX1"/>
<keyword evidence="2 6" id="KW-0349">Heme</keyword>
<dbReference type="InterPro" id="IPR009056">
    <property type="entry name" value="Cyt_c-like_dom"/>
</dbReference>
<dbReference type="InterPro" id="IPR002324">
    <property type="entry name" value="Cyt_c_ID"/>
</dbReference>
<keyword evidence="1" id="KW-0813">Transport</keyword>
<keyword evidence="7" id="KW-0732">Signal</keyword>
<keyword evidence="3 6" id="KW-0479">Metal-binding</keyword>
<evidence type="ECO:0000313" key="9">
    <source>
        <dbReference type="EMBL" id="MBB6005108.1"/>
    </source>
</evidence>
<comment type="caution">
    <text evidence="9">The sequence shown here is derived from an EMBL/GenBank/DDBJ whole genome shotgun (WGS) entry which is preliminary data.</text>
</comment>
<dbReference type="Gene3D" id="1.10.760.10">
    <property type="entry name" value="Cytochrome c-like domain"/>
    <property type="match status" value="1"/>
</dbReference>
<organism evidence="9 10">
    <name type="scientific">Arcicella rosea</name>
    <dbReference type="NCBI Taxonomy" id="502909"/>
    <lineage>
        <taxon>Bacteria</taxon>
        <taxon>Pseudomonadati</taxon>
        <taxon>Bacteroidota</taxon>
        <taxon>Cytophagia</taxon>
        <taxon>Cytophagales</taxon>
        <taxon>Flectobacillaceae</taxon>
        <taxon>Arcicella</taxon>
    </lineage>
</organism>
<sequence length="113" mass="12152">MKKTIFSALLLAGLAINAKAQDFPEDIKPLVTKYACTACHKVDARLVGPAYTDVAKKKYTNEKIVELIGAPKPSNWPGYPPMAALKVPKEDALKIAGWINSLAGKSKAKGKKS</sequence>
<gene>
    <name evidence="9" type="ORF">HNP25_003779</name>
</gene>
<accession>A0A841EWX1</accession>
<evidence type="ECO:0000259" key="8">
    <source>
        <dbReference type="PROSITE" id="PS51007"/>
    </source>
</evidence>
<feature type="binding site" description="covalent" evidence="6">
    <location>
        <position position="40"/>
    </location>
    <ligand>
        <name>heme c</name>
        <dbReference type="ChEBI" id="CHEBI:61717"/>
    </ligand>
</feature>
<keyword evidence="5 6" id="KW-0408">Iron</keyword>
<reference evidence="9 10" key="1">
    <citation type="submission" date="2020-08" db="EMBL/GenBank/DDBJ databases">
        <title>Functional genomics of gut bacteria from endangered species of beetles.</title>
        <authorList>
            <person name="Carlos-Shanley C."/>
        </authorList>
    </citation>
    <scope>NUCLEOTIDE SEQUENCE [LARGE SCALE GENOMIC DNA]</scope>
    <source>
        <strain evidence="9 10">S00070</strain>
    </source>
</reference>
<evidence type="ECO:0000313" key="10">
    <source>
        <dbReference type="Proteomes" id="UP000524404"/>
    </source>
</evidence>
<evidence type="ECO:0000256" key="1">
    <source>
        <dbReference type="ARBA" id="ARBA00022448"/>
    </source>
</evidence>
<feature type="domain" description="Cytochrome c" evidence="8">
    <location>
        <begin position="8"/>
        <end position="103"/>
    </location>
</feature>
<proteinExistence type="predicted"/>
<evidence type="ECO:0000256" key="5">
    <source>
        <dbReference type="ARBA" id="ARBA00023004"/>
    </source>
</evidence>